<dbReference type="Pfam" id="PF22691">
    <property type="entry name" value="Thiolase_C_1"/>
    <property type="match status" value="1"/>
</dbReference>
<feature type="domain" description="Thiolase C-terminal" evidence="1">
    <location>
        <begin position="261"/>
        <end position="375"/>
    </location>
</feature>
<dbReference type="EMBL" id="MPNT01000001">
    <property type="protein sequence ID" value="OJZ76067.1"/>
    <property type="molecule type" value="Genomic_DNA"/>
</dbReference>
<dbReference type="SUPFAM" id="SSF53901">
    <property type="entry name" value="Thiolase-like"/>
    <property type="match status" value="2"/>
</dbReference>
<dbReference type="AlphaFoldDB" id="A0A1Q4I271"/>
<dbReference type="InterPro" id="IPR016039">
    <property type="entry name" value="Thiolase-like"/>
</dbReference>
<dbReference type="Gene3D" id="3.40.47.10">
    <property type="match status" value="1"/>
</dbReference>
<dbReference type="PANTHER" id="PTHR42870:SF1">
    <property type="entry name" value="NON-SPECIFIC LIPID-TRANSFER PROTEIN-LIKE 2"/>
    <property type="match status" value="1"/>
</dbReference>
<protein>
    <recommendedName>
        <fullName evidence="1">Thiolase C-terminal domain-containing protein</fullName>
    </recommendedName>
</protein>
<name>A0A1Q4I271_9MYCO</name>
<accession>A0A1Q4I271</accession>
<comment type="caution">
    <text evidence="2">The sequence shown here is derived from an EMBL/GenBank/DDBJ whole genome shotgun (WGS) entry which is preliminary data.</text>
</comment>
<evidence type="ECO:0000313" key="2">
    <source>
        <dbReference type="EMBL" id="OJZ76067.1"/>
    </source>
</evidence>
<dbReference type="PIRSF" id="PIRSF000429">
    <property type="entry name" value="Ac-CoA_Ac_transf"/>
    <property type="match status" value="1"/>
</dbReference>
<evidence type="ECO:0000313" key="3">
    <source>
        <dbReference type="Proteomes" id="UP000186438"/>
    </source>
</evidence>
<reference evidence="2 3" key="1">
    <citation type="submission" date="2016-11" db="EMBL/GenBank/DDBJ databases">
        <title>Genome sequences of unsequenced Mycobacteria.</title>
        <authorList>
            <person name="Greninger A.L."/>
            <person name="Fang F."/>
            <person name="Jerome K.R."/>
        </authorList>
    </citation>
    <scope>NUCLEOTIDE SEQUENCE [LARGE SCALE GENOMIC DNA]</scope>
    <source>
        <strain evidence="2 3">M11</strain>
    </source>
</reference>
<dbReference type="OrthoDB" id="9785768at2"/>
<dbReference type="STRING" id="53378.BRW65_01060"/>
<organism evidence="2 3">
    <name type="scientific">Mycobacterium paraffinicum</name>
    <dbReference type="NCBI Taxonomy" id="53378"/>
    <lineage>
        <taxon>Bacteria</taxon>
        <taxon>Bacillati</taxon>
        <taxon>Actinomycetota</taxon>
        <taxon>Actinomycetes</taxon>
        <taxon>Mycobacteriales</taxon>
        <taxon>Mycobacteriaceae</taxon>
        <taxon>Mycobacterium</taxon>
    </lineage>
</organism>
<proteinExistence type="predicted"/>
<dbReference type="PANTHER" id="PTHR42870">
    <property type="entry name" value="ACETYL-COA C-ACETYLTRANSFERASE"/>
    <property type="match status" value="1"/>
</dbReference>
<dbReference type="RefSeq" id="WP_073870220.1">
    <property type="nucleotide sequence ID" value="NZ_MPNT01000001.1"/>
</dbReference>
<dbReference type="NCBIfam" id="NF005892">
    <property type="entry name" value="PRK07855.1"/>
    <property type="match status" value="1"/>
</dbReference>
<sequence>MPNSDTDVVIAGVGITEMSTDSGVSSSTLAMRAIAMALTDAGLATRDVDGLVTYEADPTSPFLLAQLLGLPELNWFSITLAGGGGACMTFQDAALAVRTGLAEVVVIYRAENLRSGRRFGQGISDSDAGTTQAVLRQVFTYGSITPAWWEAPTFHRYLHDYGKTNADLAHVVVSARKWAETNPAARFFGRPLTIEDHQASKWVAEPVLRVNDCCLESDGGAAFVVTTAARARDLKAAPVKIRGAVRGMAHQSTLMQNYYAPDISGVPDLDVVAKNLYRHTGMNAKDFDAAIIYDSFSPLIPMSLEALGFCGRGEGIDFIAEGHTSPGGAHPVNPNGGQIGEGYLHGFNGIVEAVRQIRGHSVNQIPDTNTMVVTSGPALPTSAMVLQAC</sequence>
<gene>
    <name evidence="2" type="ORF">BRW65_01060</name>
</gene>
<dbReference type="InterPro" id="IPR002155">
    <property type="entry name" value="Thiolase"/>
</dbReference>
<dbReference type="InterPro" id="IPR055140">
    <property type="entry name" value="Thiolase_C_2"/>
</dbReference>
<dbReference type="GO" id="GO:0016747">
    <property type="term" value="F:acyltransferase activity, transferring groups other than amino-acyl groups"/>
    <property type="evidence" value="ECO:0007669"/>
    <property type="project" value="InterPro"/>
</dbReference>
<dbReference type="Proteomes" id="UP000186438">
    <property type="component" value="Unassembled WGS sequence"/>
</dbReference>
<evidence type="ECO:0000259" key="1">
    <source>
        <dbReference type="Pfam" id="PF22691"/>
    </source>
</evidence>
<dbReference type="CDD" id="cd00829">
    <property type="entry name" value="SCP-x_thiolase"/>
    <property type="match status" value="1"/>
</dbReference>
<keyword evidence="3" id="KW-1185">Reference proteome</keyword>